<gene>
    <name evidence="2" type="ORF">MW046_07865</name>
</gene>
<dbReference type="Proteomes" id="UP000831768">
    <property type="component" value="Chromosome"/>
</dbReference>
<sequence length="65" mass="7434">MSTDEENQTSVPTVTPEYFGRPDREMDVIGWIIFLGLIVLLVPLSPFLILIWVVGRLMNRATSRE</sequence>
<keyword evidence="1" id="KW-0812">Transmembrane</keyword>
<dbReference type="RefSeq" id="WP_247992568.1">
    <property type="nucleotide sequence ID" value="NZ_CP096019.1"/>
</dbReference>
<organism evidence="2 3">
    <name type="scientific">Halocatena salina</name>
    <dbReference type="NCBI Taxonomy" id="2934340"/>
    <lineage>
        <taxon>Archaea</taxon>
        <taxon>Methanobacteriati</taxon>
        <taxon>Methanobacteriota</taxon>
        <taxon>Stenosarchaea group</taxon>
        <taxon>Halobacteria</taxon>
        <taxon>Halobacteriales</taxon>
        <taxon>Natronomonadaceae</taxon>
        <taxon>Halocatena</taxon>
    </lineage>
</organism>
<protein>
    <submittedName>
        <fullName evidence="2">Uncharacterized protein</fullName>
    </submittedName>
</protein>
<reference evidence="2" key="1">
    <citation type="submission" date="2022-04" db="EMBL/GenBank/DDBJ databases">
        <title>Halocatena sp. nov., isolated from a salt lake.</title>
        <authorList>
            <person name="Cui H.-L."/>
        </authorList>
    </citation>
    <scope>NUCLEOTIDE SEQUENCE</scope>
    <source>
        <strain evidence="2">AD-1</strain>
    </source>
</reference>
<evidence type="ECO:0000313" key="3">
    <source>
        <dbReference type="Proteomes" id="UP000831768"/>
    </source>
</evidence>
<evidence type="ECO:0000313" key="2">
    <source>
        <dbReference type="EMBL" id="UPM41889.1"/>
    </source>
</evidence>
<proteinExistence type="predicted"/>
<dbReference type="GeneID" id="71927954"/>
<dbReference type="AlphaFoldDB" id="A0A8T9ZZL7"/>
<dbReference type="KEGG" id="haad:MW046_07865"/>
<dbReference type="EMBL" id="CP096019">
    <property type="protein sequence ID" value="UPM41889.1"/>
    <property type="molecule type" value="Genomic_DNA"/>
</dbReference>
<accession>A0A8T9ZZL7</accession>
<keyword evidence="1" id="KW-0472">Membrane</keyword>
<dbReference type="InterPro" id="IPR055957">
    <property type="entry name" value="DUF7535"/>
</dbReference>
<evidence type="ECO:0000256" key="1">
    <source>
        <dbReference type="SAM" id="Phobius"/>
    </source>
</evidence>
<keyword evidence="3" id="KW-1185">Reference proteome</keyword>
<feature type="transmembrane region" description="Helical" evidence="1">
    <location>
        <begin position="28"/>
        <end position="54"/>
    </location>
</feature>
<keyword evidence="1" id="KW-1133">Transmembrane helix</keyword>
<dbReference type="Pfam" id="PF24379">
    <property type="entry name" value="DUF7535"/>
    <property type="match status" value="1"/>
</dbReference>
<name>A0A8T9ZZL7_9EURY</name>